<gene>
    <name evidence="14" type="ORF">BOV88_12415</name>
</gene>
<dbReference type="RefSeq" id="WP_078453847.1">
    <property type="nucleotide sequence ID" value="NZ_MPNX01000026.1"/>
</dbReference>
<keyword evidence="3 11" id="KW-0597">Phosphoprotein</keyword>
<dbReference type="SMART" id="SM00073">
    <property type="entry name" value="HPT"/>
    <property type="match status" value="1"/>
</dbReference>
<evidence type="ECO:0000256" key="7">
    <source>
        <dbReference type="ARBA" id="ARBA00022989"/>
    </source>
</evidence>
<dbReference type="CDD" id="cd17546">
    <property type="entry name" value="REC_hyHK_CKI1_RcsC-like"/>
    <property type="match status" value="2"/>
</dbReference>
<accession>A0A1T2DFV0</accession>
<dbReference type="InterPro" id="IPR008207">
    <property type="entry name" value="Sig_transdc_His_kin_Hpt_dom"/>
</dbReference>
<name>A0A1T2DFV0_SOVGS</name>
<keyword evidence="7" id="KW-1133">Transmembrane helix</keyword>
<dbReference type="EMBL" id="MPNX01000026">
    <property type="protein sequence ID" value="OOY33981.1"/>
    <property type="molecule type" value="Genomic_DNA"/>
</dbReference>
<feature type="modified residue" description="Phosphohistidine" evidence="10">
    <location>
        <position position="354"/>
    </location>
</feature>
<dbReference type="PROSITE" id="PS50894">
    <property type="entry name" value="HPT"/>
    <property type="match status" value="1"/>
</dbReference>
<evidence type="ECO:0008006" key="16">
    <source>
        <dbReference type="Google" id="ProtNLM"/>
    </source>
</evidence>
<evidence type="ECO:0000256" key="2">
    <source>
        <dbReference type="ARBA" id="ARBA00022475"/>
    </source>
</evidence>
<comment type="subcellular location">
    <subcellularLocation>
        <location evidence="1">Cell membrane</location>
        <topology evidence="1">Multi-pass membrane protein</topology>
    </subcellularLocation>
</comment>
<evidence type="ECO:0000256" key="11">
    <source>
        <dbReference type="PROSITE-ProRule" id="PRU00169"/>
    </source>
</evidence>
<dbReference type="InterPro" id="IPR001789">
    <property type="entry name" value="Sig_transdc_resp-reg_receiver"/>
</dbReference>
<feature type="domain" description="Response regulatory" evidence="12">
    <location>
        <begin position="8"/>
        <end position="129"/>
    </location>
</feature>
<comment type="caution">
    <text evidence="14">The sequence shown here is derived from an EMBL/GenBank/DDBJ whole genome shotgun (WGS) entry which is preliminary data.</text>
</comment>
<keyword evidence="6" id="KW-0067">ATP-binding</keyword>
<keyword evidence="9" id="KW-0472">Membrane</keyword>
<keyword evidence="5" id="KW-0547">Nucleotide-binding</keyword>
<dbReference type="PROSITE" id="PS50110">
    <property type="entry name" value="RESPONSE_REGULATORY"/>
    <property type="match status" value="2"/>
</dbReference>
<evidence type="ECO:0000256" key="6">
    <source>
        <dbReference type="ARBA" id="ARBA00022840"/>
    </source>
</evidence>
<evidence type="ECO:0000313" key="15">
    <source>
        <dbReference type="Proteomes" id="UP000190962"/>
    </source>
</evidence>
<protein>
    <recommendedName>
        <fullName evidence="16">Response regulator</fullName>
    </recommendedName>
</protein>
<evidence type="ECO:0000313" key="14">
    <source>
        <dbReference type="EMBL" id="OOY33981.1"/>
    </source>
</evidence>
<keyword evidence="4" id="KW-0812">Transmembrane</keyword>
<evidence type="ECO:0000256" key="3">
    <source>
        <dbReference type="ARBA" id="ARBA00022553"/>
    </source>
</evidence>
<evidence type="ECO:0000256" key="9">
    <source>
        <dbReference type="ARBA" id="ARBA00023136"/>
    </source>
</evidence>
<keyword evidence="8" id="KW-0902">Two-component regulatory system</keyword>
<evidence type="ECO:0000256" key="10">
    <source>
        <dbReference type="PROSITE-ProRule" id="PRU00110"/>
    </source>
</evidence>
<dbReference type="Gene3D" id="1.20.120.160">
    <property type="entry name" value="HPT domain"/>
    <property type="match status" value="1"/>
</dbReference>
<feature type="modified residue" description="4-aspartylphosphate" evidence="11">
    <location>
        <position position="204"/>
    </location>
</feature>
<organism evidence="14 15">
    <name type="scientific">Solemya velum gill symbiont</name>
    <dbReference type="NCBI Taxonomy" id="2340"/>
    <lineage>
        <taxon>Bacteria</taxon>
        <taxon>Pseudomonadati</taxon>
        <taxon>Pseudomonadota</taxon>
        <taxon>Gammaproteobacteria</taxon>
        <taxon>sulfur-oxidizing symbionts</taxon>
    </lineage>
</organism>
<dbReference type="AlphaFoldDB" id="A0A1T2DFV0"/>
<evidence type="ECO:0000259" key="13">
    <source>
        <dbReference type="PROSITE" id="PS50894"/>
    </source>
</evidence>
<dbReference type="GO" id="GO:0004672">
    <property type="term" value="F:protein kinase activity"/>
    <property type="evidence" value="ECO:0007669"/>
    <property type="project" value="UniProtKB-ARBA"/>
</dbReference>
<evidence type="ECO:0000256" key="1">
    <source>
        <dbReference type="ARBA" id="ARBA00004651"/>
    </source>
</evidence>
<sequence>MSDLSGLSVLVVDDSLASLKIMQNMAESLGLEVELAEDGVEALDKVRHADQAGTPYRIVFTDWKMPNMNGIDLCRQIKSDTSLNTPPKVVIVTAYDNDMLNHIGNVQLDGHLPKPVLFAGLRDVTMAALGHKEQKPITGKRDPGLEMVKAIRGANILLVEDNIVNQQVATELLEHARLNVTVADNGQVAAEKVKKEAFDAVLMDVQMPVMDGYAATREIRKEPQFKELPIIAMTANAMMGDREKSLQAGMTDHVSKPIVPRELFGALARWIAPGEREVPKIIDEEIPGMEEPVTGTPLELPGFDVENTLARMGGSHDVYRKILAKFVESEEGAFEKILLDMREGNVNDAMRGAHTMKGVAAMVGATTLSSDAGELEKALLAGVETVPDDLIARVRQTYNNTLEIVKTALSIKVDEDITIDEEVISKAELLGELRGIAKRIEEFDSTVEDAVEKLISRVDEPKLSASLGKLQYSLGKYDFDVADSLLTKIVEDLSDS</sequence>
<dbReference type="InterPro" id="IPR036641">
    <property type="entry name" value="HPT_dom_sf"/>
</dbReference>
<evidence type="ECO:0000259" key="12">
    <source>
        <dbReference type="PROSITE" id="PS50110"/>
    </source>
</evidence>
<dbReference type="Pfam" id="PF00072">
    <property type="entry name" value="Response_reg"/>
    <property type="match status" value="2"/>
</dbReference>
<dbReference type="GO" id="GO:0000160">
    <property type="term" value="P:phosphorelay signal transduction system"/>
    <property type="evidence" value="ECO:0007669"/>
    <property type="project" value="UniProtKB-KW"/>
</dbReference>
<proteinExistence type="predicted"/>
<reference evidence="14 15" key="1">
    <citation type="submission" date="2016-11" db="EMBL/GenBank/DDBJ databases">
        <title>Mixed transmission modes and dynamic genome evolution in an obligate animal-bacterial symbiosis.</title>
        <authorList>
            <person name="Russell S.L."/>
            <person name="Corbett-Detig R.B."/>
            <person name="Cavanaugh C.M."/>
        </authorList>
    </citation>
    <scope>NUCLEOTIDE SEQUENCE [LARGE SCALE GENOMIC DNA]</scope>
    <source>
        <strain evidence="14">MA-KB16</strain>
    </source>
</reference>
<feature type="modified residue" description="4-aspartylphosphate" evidence="11">
    <location>
        <position position="62"/>
    </location>
</feature>
<dbReference type="GO" id="GO:0005524">
    <property type="term" value="F:ATP binding"/>
    <property type="evidence" value="ECO:0007669"/>
    <property type="project" value="UniProtKB-KW"/>
</dbReference>
<dbReference type="InterPro" id="IPR011006">
    <property type="entry name" value="CheY-like_superfamily"/>
</dbReference>
<evidence type="ECO:0000256" key="4">
    <source>
        <dbReference type="ARBA" id="ARBA00022692"/>
    </source>
</evidence>
<feature type="domain" description="HPt" evidence="13">
    <location>
        <begin position="315"/>
        <end position="408"/>
    </location>
</feature>
<dbReference type="SMART" id="SM00448">
    <property type="entry name" value="REC"/>
    <property type="match status" value="2"/>
</dbReference>
<dbReference type="SUPFAM" id="SSF47226">
    <property type="entry name" value="Histidine-containing phosphotransfer domain, HPT domain"/>
    <property type="match status" value="1"/>
</dbReference>
<dbReference type="GO" id="GO:0005886">
    <property type="term" value="C:plasma membrane"/>
    <property type="evidence" value="ECO:0007669"/>
    <property type="project" value="UniProtKB-SubCell"/>
</dbReference>
<evidence type="ECO:0000256" key="5">
    <source>
        <dbReference type="ARBA" id="ARBA00022741"/>
    </source>
</evidence>
<dbReference type="PANTHER" id="PTHR45339">
    <property type="entry name" value="HYBRID SIGNAL TRANSDUCTION HISTIDINE KINASE J"/>
    <property type="match status" value="1"/>
</dbReference>
<keyword evidence="2" id="KW-1003">Cell membrane</keyword>
<dbReference type="Proteomes" id="UP000190962">
    <property type="component" value="Unassembled WGS sequence"/>
</dbReference>
<dbReference type="CDD" id="cd00088">
    <property type="entry name" value="HPT"/>
    <property type="match status" value="1"/>
</dbReference>
<feature type="domain" description="Response regulatory" evidence="12">
    <location>
        <begin position="155"/>
        <end position="271"/>
    </location>
</feature>
<dbReference type="Gene3D" id="3.40.50.2300">
    <property type="match status" value="2"/>
</dbReference>
<dbReference type="SUPFAM" id="SSF52172">
    <property type="entry name" value="CheY-like"/>
    <property type="match status" value="2"/>
</dbReference>
<dbReference type="Pfam" id="PF01627">
    <property type="entry name" value="Hpt"/>
    <property type="match status" value="1"/>
</dbReference>
<evidence type="ECO:0000256" key="8">
    <source>
        <dbReference type="ARBA" id="ARBA00023012"/>
    </source>
</evidence>
<dbReference type="PANTHER" id="PTHR45339:SF1">
    <property type="entry name" value="HYBRID SIGNAL TRANSDUCTION HISTIDINE KINASE J"/>
    <property type="match status" value="1"/>
</dbReference>